<evidence type="ECO:0000313" key="1">
    <source>
        <dbReference type="EMBL" id="RPD43139.1"/>
    </source>
</evidence>
<sequence length="145" mass="16578">MQELLTQRLHTYLVDHSPEIVSSLQQTGGYTDYLHGKVDSVDHLLASLLAREMPAYEIEEQCMAQMISELGPSRFRYVLDILEEDFSDYLTQFTHSGVRIHAVMSLLTVCGEEFDRFGFSFETQDNRLLRYSIVGAISEYISAEA</sequence>
<dbReference type="OrthoDB" id="660922at2"/>
<reference evidence="2" key="1">
    <citation type="submission" date="2018-11" db="EMBL/GenBank/DDBJ databases">
        <title>Chitinophaga lutea sp.nov., isolate from arsenic contaminated soil.</title>
        <authorList>
            <person name="Zong Y."/>
        </authorList>
    </citation>
    <scope>NUCLEOTIDE SEQUENCE [LARGE SCALE GENOMIC DNA]</scope>
    <source>
        <strain evidence="2">YLT18</strain>
    </source>
</reference>
<keyword evidence="2" id="KW-1185">Reference proteome</keyword>
<dbReference type="AlphaFoldDB" id="A0A3N4MU93"/>
<evidence type="ECO:0000313" key="2">
    <source>
        <dbReference type="Proteomes" id="UP000279089"/>
    </source>
</evidence>
<dbReference type="RefSeq" id="WP_120514411.1">
    <property type="nucleotide sequence ID" value="NZ_QXZY01000001.1"/>
</dbReference>
<gene>
    <name evidence="1" type="ORF">EG028_02255</name>
</gene>
<accession>A0A3N4MU93</accession>
<protein>
    <recommendedName>
        <fullName evidence="3">DUF1896 family protein</fullName>
    </recommendedName>
</protein>
<evidence type="ECO:0008006" key="3">
    <source>
        <dbReference type="Google" id="ProtNLM"/>
    </source>
</evidence>
<name>A0A3N4MU93_9BACT</name>
<proteinExistence type="predicted"/>
<dbReference type="Proteomes" id="UP000279089">
    <property type="component" value="Unassembled WGS sequence"/>
</dbReference>
<organism evidence="1 2">
    <name type="scientific">Chitinophaga barathri</name>
    <dbReference type="NCBI Taxonomy" id="1647451"/>
    <lineage>
        <taxon>Bacteria</taxon>
        <taxon>Pseudomonadati</taxon>
        <taxon>Bacteroidota</taxon>
        <taxon>Chitinophagia</taxon>
        <taxon>Chitinophagales</taxon>
        <taxon>Chitinophagaceae</taxon>
        <taxon>Chitinophaga</taxon>
    </lineage>
</organism>
<comment type="caution">
    <text evidence="1">The sequence shown here is derived from an EMBL/GenBank/DDBJ whole genome shotgun (WGS) entry which is preliminary data.</text>
</comment>
<dbReference type="EMBL" id="RMBX01000001">
    <property type="protein sequence ID" value="RPD43139.1"/>
    <property type="molecule type" value="Genomic_DNA"/>
</dbReference>